<evidence type="ECO:0000256" key="8">
    <source>
        <dbReference type="SAM" id="MobiDB-lite"/>
    </source>
</evidence>
<evidence type="ECO:0000313" key="10">
    <source>
        <dbReference type="EMBL" id="KAK4512753.1"/>
    </source>
</evidence>
<gene>
    <name evidence="10" type="ORF">ATC70_003459</name>
</gene>
<evidence type="ECO:0000256" key="1">
    <source>
        <dbReference type="ARBA" id="ARBA00002738"/>
    </source>
</evidence>
<comment type="function">
    <text evidence="1">May be involved in a process influencing telomere capping.</text>
</comment>
<dbReference type="InterPro" id="IPR039024">
    <property type="entry name" value="RTC4"/>
</dbReference>
<dbReference type="InterPro" id="IPR028094">
    <property type="entry name" value="RTC4_C"/>
</dbReference>
<evidence type="ECO:0000256" key="5">
    <source>
        <dbReference type="ARBA" id="ARBA00015162"/>
    </source>
</evidence>
<dbReference type="PANTHER" id="PTHR41391">
    <property type="entry name" value="RESTRICTION OF TELOMERE CAPPING PROTEIN 4"/>
    <property type="match status" value="1"/>
</dbReference>
<comment type="subcellular location">
    <subcellularLocation>
        <location evidence="3">Cytoplasm</location>
    </subcellularLocation>
    <subcellularLocation>
        <location evidence="2">Nucleus</location>
    </subcellularLocation>
</comment>
<keyword evidence="7" id="KW-0539">Nucleus</keyword>
<evidence type="ECO:0000256" key="2">
    <source>
        <dbReference type="ARBA" id="ARBA00004123"/>
    </source>
</evidence>
<name>A0AAN7HY13_9FUNG</name>
<evidence type="ECO:0000256" key="4">
    <source>
        <dbReference type="ARBA" id="ARBA00009461"/>
    </source>
</evidence>
<dbReference type="GeneID" id="89947161"/>
<feature type="region of interest" description="Disordered" evidence="8">
    <location>
        <begin position="321"/>
        <end position="395"/>
    </location>
</feature>
<comment type="similarity">
    <text evidence="4">Belongs to the RTC4 family.</text>
</comment>
<proteinExistence type="inferred from homology"/>
<organism evidence="10 11">
    <name type="scientific">Mucor velutinosus</name>
    <dbReference type="NCBI Taxonomy" id="708070"/>
    <lineage>
        <taxon>Eukaryota</taxon>
        <taxon>Fungi</taxon>
        <taxon>Fungi incertae sedis</taxon>
        <taxon>Mucoromycota</taxon>
        <taxon>Mucoromycotina</taxon>
        <taxon>Mucoromycetes</taxon>
        <taxon>Mucorales</taxon>
        <taxon>Mucorineae</taxon>
        <taxon>Mucoraceae</taxon>
        <taxon>Mucor</taxon>
    </lineage>
</organism>
<protein>
    <recommendedName>
        <fullName evidence="5">Restriction of telomere capping protein 4</fullName>
    </recommendedName>
</protein>
<reference evidence="10 11" key="1">
    <citation type="submission" date="2022-11" db="EMBL/GenBank/DDBJ databases">
        <title>Mucor velutinosus strain NIH1002 WGS.</title>
        <authorList>
            <person name="Subramanian P."/>
            <person name="Mullikin J.C."/>
            <person name="Segre J.A."/>
            <person name="Zelazny A.M."/>
        </authorList>
    </citation>
    <scope>NUCLEOTIDE SEQUENCE [LARGE SCALE GENOMIC DNA]</scope>
    <source>
        <strain evidence="10 11">NIH1002</strain>
    </source>
</reference>
<evidence type="ECO:0000259" key="9">
    <source>
        <dbReference type="SMART" id="SM01312"/>
    </source>
</evidence>
<evidence type="ECO:0000256" key="3">
    <source>
        <dbReference type="ARBA" id="ARBA00004496"/>
    </source>
</evidence>
<feature type="compositionally biased region" description="Polar residues" evidence="8">
    <location>
        <begin position="367"/>
        <end position="378"/>
    </location>
</feature>
<dbReference type="PANTHER" id="PTHR41391:SF1">
    <property type="entry name" value="RESTRICTION OF TELOMERE CAPPING PROTEIN 4"/>
    <property type="match status" value="1"/>
</dbReference>
<feature type="domain" description="Restriction of telomere capping protein 4 C-terminal" evidence="9">
    <location>
        <begin position="196"/>
        <end position="317"/>
    </location>
</feature>
<dbReference type="AlphaFoldDB" id="A0AAN7HY13"/>
<feature type="compositionally biased region" description="Basic and acidic residues" evidence="8">
    <location>
        <begin position="321"/>
        <end position="331"/>
    </location>
</feature>
<keyword evidence="11" id="KW-1185">Reference proteome</keyword>
<evidence type="ECO:0000256" key="6">
    <source>
        <dbReference type="ARBA" id="ARBA00022490"/>
    </source>
</evidence>
<dbReference type="RefSeq" id="XP_064679419.1">
    <property type="nucleotide sequence ID" value="XM_064822819.1"/>
</dbReference>
<dbReference type="Pfam" id="PF14474">
    <property type="entry name" value="RTC4"/>
    <property type="match status" value="1"/>
</dbReference>
<sequence>MDSSKKRPAKTTLQRPDARKSKTIDKKDAPPAETEPFSVKSARGNKLILPKRRVKPQEKKEAISEATLQEVKEGKLPEEKKCFDCPYCGESIFPPYPSKLGRLIKKLKANQIQYEREQREAYELEVIECKRNNMFIMPFILKDIGLSKNDQRLICRTHQIELKFKPLAKEKGYPERIDFDAIPDRIALFQDELLGIVDRKVPSTYLDAAYDRFEKMGMKARSAKEMLAVFGNFKPGYYGIKGADAIMQALFPLFLETSIININNVKPLTPIEFIQQILVPEAGLRLIRQDRDGKIDLEEAKRIMKESEEYGSIVYCKAKKDRGMPDEKEAAEPQPQEEHDEEQQPNEYISFPMPSQTEDGDDGQPNDILSSQLSMTSQGDEDDGLASLQTSRLLE</sequence>
<dbReference type="SMART" id="SM01312">
    <property type="entry name" value="RTC4"/>
    <property type="match status" value="1"/>
</dbReference>
<dbReference type="EMBL" id="JASEJX010000021">
    <property type="protein sequence ID" value="KAK4512753.1"/>
    <property type="molecule type" value="Genomic_DNA"/>
</dbReference>
<feature type="region of interest" description="Disordered" evidence="8">
    <location>
        <begin position="1"/>
        <end position="43"/>
    </location>
</feature>
<dbReference type="GO" id="GO:0005634">
    <property type="term" value="C:nucleus"/>
    <property type="evidence" value="ECO:0007669"/>
    <property type="project" value="UniProtKB-SubCell"/>
</dbReference>
<dbReference type="Proteomes" id="UP001304243">
    <property type="component" value="Unassembled WGS sequence"/>
</dbReference>
<accession>A0AAN7HY13</accession>
<keyword evidence="6" id="KW-0963">Cytoplasm</keyword>
<evidence type="ECO:0000313" key="11">
    <source>
        <dbReference type="Proteomes" id="UP001304243"/>
    </source>
</evidence>
<comment type="caution">
    <text evidence="10">The sequence shown here is derived from an EMBL/GenBank/DDBJ whole genome shotgun (WGS) entry which is preliminary data.</text>
</comment>
<feature type="compositionally biased region" description="Basic and acidic residues" evidence="8">
    <location>
        <begin position="16"/>
        <end position="30"/>
    </location>
</feature>
<evidence type="ECO:0000256" key="7">
    <source>
        <dbReference type="ARBA" id="ARBA00023242"/>
    </source>
</evidence>
<dbReference type="GO" id="GO:0005737">
    <property type="term" value="C:cytoplasm"/>
    <property type="evidence" value="ECO:0007669"/>
    <property type="project" value="UniProtKB-SubCell"/>
</dbReference>